<dbReference type="PANTHER" id="PTHR47963">
    <property type="entry name" value="DEAD-BOX ATP-DEPENDENT RNA HELICASE 47, MITOCHONDRIAL"/>
    <property type="match status" value="1"/>
</dbReference>
<keyword evidence="5" id="KW-0547">Nucleotide-binding</keyword>
<dbReference type="InterPro" id="IPR050547">
    <property type="entry name" value="DEAD_box_RNA_helicases"/>
</dbReference>
<evidence type="ECO:0000256" key="6">
    <source>
        <dbReference type="ARBA" id="ARBA00022801"/>
    </source>
</evidence>
<dbReference type="InterPro" id="IPR054712">
    <property type="entry name" value="Cas3-like_dom"/>
</dbReference>
<evidence type="ECO:0000256" key="8">
    <source>
        <dbReference type="ARBA" id="ARBA00022840"/>
    </source>
</evidence>
<dbReference type="SMART" id="SM00487">
    <property type="entry name" value="DEXDc"/>
    <property type="match status" value="1"/>
</dbReference>
<dbReference type="EMBL" id="BAAAVS010000055">
    <property type="protein sequence ID" value="GAA3045480.1"/>
    <property type="molecule type" value="Genomic_DNA"/>
</dbReference>
<gene>
    <name evidence="12" type="ORF">GCM10010528_25940</name>
</gene>
<feature type="domain" description="Helicase ATP-binding" evidence="10">
    <location>
        <begin position="303"/>
        <end position="512"/>
    </location>
</feature>
<dbReference type="InterPro" id="IPR006483">
    <property type="entry name" value="CRISPR-assoc_Cas3_HD"/>
</dbReference>
<evidence type="ECO:0000313" key="13">
    <source>
        <dbReference type="Proteomes" id="UP001501035"/>
    </source>
</evidence>
<evidence type="ECO:0000259" key="11">
    <source>
        <dbReference type="PROSITE" id="PS51643"/>
    </source>
</evidence>
<dbReference type="NCBIfam" id="TIGR01596">
    <property type="entry name" value="cas3_HD"/>
    <property type="match status" value="1"/>
</dbReference>
<dbReference type="SUPFAM" id="SSF52540">
    <property type="entry name" value="P-loop containing nucleoside triphosphate hydrolases"/>
    <property type="match status" value="1"/>
</dbReference>
<accession>A0ABP6LMW3</accession>
<dbReference type="InterPro" id="IPR038257">
    <property type="entry name" value="CRISPR-assoc_Cas3_HD_sf"/>
</dbReference>
<sequence>MGAHTLHLMIVIAPSLSTDPLPLSREAQTLWAKSDYEDGGAWLPLYQHIADSGDVARTQWNEFLPTATKVLIADVFEGDQLLAAKTLTWLAAGHDLGKATPAFTSQMPALCEAVEEAGLPVHPAVHHRRAKLPHAHASFLILRRHLEQRWGFSRKQAARFAAVPLGHHGAFTAPNPHFAGYDDDLLGREPEWHAVQEELAEFAAALAGLTADDFMRLADLPLDQPTAIAATALTIFADWIASSTDHFPLRSTPRSPEDARKAMKNFGLPPPWRAEAPDDAVLFAEHLGLDSPRPLQTGIIELARSIPSPELFILEAPTGEGKTKAALGTCEVLATKFGLGGVMLTLPTQATADGLFAVTKEWLDAIQGAQDVSISLAHGKSAFSTDFRSIPKVSHIGADTDGAYSSGTVVAHSYLTGRRKLATMSDFVIGTIDQLLLGALCSKHVVLRHLGLMGKVVVIDEVHASDGFMRQYLCRILTWLAAYRVPVIAMSATLPPTIRHELLAAYDAGLNRSTPTPDSDEPIVYPRITVTSPTGPRIVALPPSSRSARFTVEELNGETAEIAAAALVEASHGGNIAVVCNTVRRAQDIYRAAKESAGPRIDLRLLHSRFLTPDRIAKEQELRDRLGPNPVREQGHRPLVVVATQVIEQSLDIDFDVMFSDVAPIDLILQRAGRLHRHEWKAKQRPAAHHAARMILTGISRIDGSAPVFDNGCLAVYGAAPLLRSMATLDEHLTSQHAVTSPDDVATLVTRAYESIEAPSGWDDTWAAAEEVAANLRAEKEARADMFRIPPPARQSLVDWARLDIADPSEQRGAAQVRDSEDTIEVVLVERVNGCLRIPSWASSKPGADVNIGTVIEHDIAYAASLNTLRLPGYLGRPGIGDELIRELENDCIDTWQNSPWLRGVLPLIVDEGDAEHVGHLFHYDVDLGLVVTKKENQ</sequence>
<evidence type="ECO:0000256" key="7">
    <source>
        <dbReference type="ARBA" id="ARBA00022806"/>
    </source>
</evidence>
<dbReference type="Proteomes" id="UP001501035">
    <property type="component" value="Unassembled WGS sequence"/>
</dbReference>
<feature type="domain" description="HD Cas3-type" evidence="11">
    <location>
        <begin position="38"/>
        <end position="240"/>
    </location>
</feature>
<keyword evidence="4" id="KW-0479">Metal-binding</keyword>
<dbReference type="Gene3D" id="3.40.50.300">
    <property type="entry name" value="P-loop containing nucleotide triphosphate hydrolases"/>
    <property type="match status" value="2"/>
</dbReference>
<evidence type="ECO:0000256" key="1">
    <source>
        <dbReference type="ARBA" id="ARBA00006847"/>
    </source>
</evidence>
<name>A0ABP6LMW3_9ACTN</name>
<comment type="caution">
    <text evidence="12">The sequence shown here is derived from an EMBL/GenBank/DDBJ whole genome shotgun (WGS) entry which is preliminary data.</text>
</comment>
<dbReference type="InterPro" id="IPR041372">
    <property type="entry name" value="Cas3_C"/>
</dbReference>
<dbReference type="InterPro" id="IPR027417">
    <property type="entry name" value="P-loop_NTPase"/>
</dbReference>
<keyword evidence="6" id="KW-0378">Hydrolase</keyword>
<dbReference type="Pfam" id="PF18395">
    <property type="entry name" value="Cas3_C"/>
    <property type="match status" value="1"/>
</dbReference>
<evidence type="ECO:0000256" key="4">
    <source>
        <dbReference type="ARBA" id="ARBA00022723"/>
    </source>
</evidence>
<dbReference type="PROSITE" id="PS51643">
    <property type="entry name" value="HD_CAS3"/>
    <property type="match status" value="1"/>
</dbReference>
<dbReference type="Gene3D" id="1.10.3210.30">
    <property type="match status" value="1"/>
</dbReference>
<dbReference type="PROSITE" id="PS51192">
    <property type="entry name" value="HELICASE_ATP_BIND_1"/>
    <property type="match status" value="1"/>
</dbReference>
<evidence type="ECO:0000259" key="10">
    <source>
        <dbReference type="PROSITE" id="PS51192"/>
    </source>
</evidence>
<dbReference type="InterPro" id="IPR014001">
    <property type="entry name" value="Helicase_ATP-bd"/>
</dbReference>
<comment type="similarity">
    <text evidence="2">In the central section; belongs to the CRISPR-associated helicase Cas3 family.</text>
</comment>
<comment type="similarity">
    <text evidence="1">In the N-terminal section; belongs to the CRISPR-associated nuclease Cas3-HD family.</text>
</comment>
<keyword evidence="7" id="KW-0347">Helicase</keyword>
<keyword evidence="3" id="KW-0540">Nuclease</keyword>
<evidence type="ECO:0000256" key="3">
    <source>
        <dbReference type="ARBA" id="ARBA00022722"/>
    </source>
</evidence>
<dbReference type="CDD" id="cd09641">
    <property type="entry name" value="Cas3''_I"/>
    <property type="match status" value="1"/>
</dbReference>
<dbReference type="InterPro" id="IPR011545">
    <property type="entry name" value="DEAD/DEAH_box_helicase_dom"/>
</dbReference>
<dbReference type="PANTHER" id="PTHR47963:SF9">
    <property type="entry name" value="CRISPR-ASSOCIATED ENDONUCLEASE_HELICASE CAS3"/>
    <property type="match status" value="1"/>
</dbReference>
<evidence type="ECO:0000256" key="2">
    <source>
        <dbReference type="ARBA" id="ARBA00009046"/>
    </source>
</evidence>
<keyword evidence="8" id="KW-0067">ATP-binding</keyword>
<dbReference type="NCBIfam" id="TIGR01587">
    <property type="entry name" value="cas3_core"/>
    <property type="match status" value="1"/>
</dbReference>
<protein>
    <submittedName>
        <fullName evidence="12">CRISPR-associated helicase/endonuclease Cas3</fullName>
    </submittedName>
</protein>
<evidence type="ECO:0000313" key="12">
    <source>
        <dbReference type="EMBL" id="GAA3045480.1"/>
    </source>
</evidence>
<evidence type="ECO:0000256" key="5">
    <source>
        <dbReference type="ARBA" id="ARBA00022741"/>
    </source>
</evidence>
<dbReference type="Pfam" id="PF22590">
    <property type="entry name" value="Cas3-like_C_2"/>
    <property type="match status" value="1"/>
</dbReference>
<keyword evidence="13" id="KW-1185">Reference proteome</keyword>
<dbReference type="Pfam" id="PF18019">
    <property type="entry name" value="Cas3_HD"/>
    <property type="match status" value="1"/>
</dbReference>
<reference evidence="13" key="1">
    <citation type="journal article" date="2019" name="Int. J. Syst. Evol. Microbiol.">
        <title>The Global Catalogue of Microorganisms (GCM) 10K type strain sequencing project: providing services to taxonomists for standard genome sequencing and annotation.</title>
        <authorList>
            <consortium name="The Broad Institute Genomics Platform"/>
            <consortium name="The Broad Institute Genome Sequencing Center for Infectious Disease"/>
            <person name="Wu L."/>
            <person name="Ma J."/>
        </authorList>
    </citation>
    <scope>NUCLEOTIDE SEQUENCE [LARGE SCALE GENOMIC DNA]</scope>
    <source>
        <strain evidence="13">JCM 14234</strain>
    </source>
</reference>
<dbReference type="InterPro" id="IPR006474">
    <property type="entry name" value="Helicase_Cas3_CRISPR-ass_core"/>
</dbReference>
<proteinExistence type="inferred from homology"/>
<dbReference type="Pfam" id="PF00270">
    <property type="entry name" value="DEAD"/>
    <property type="match status" value="1"/>
</dbReference>
<organism evidence="12 13">
    <name type="scientific">Gordonia defluvii</name>
    <dbReference type="NCBI Taxonomy" id="283718"/>
    <lineage>
        <taxon>Bacteria</taxon>
        <taxon>Bacillati</taxon>
        <taxon>Actinomycetota</taxon>
        <taxon>Actinomycetes</taxon>
        <taxon>Mycobacteriales</taxon>
        <taxon>Gordoniaceae</taxon>
        <taxon>Gordonia</taxon>
    </lineage>
</organism>
<evidence type="ECO:0000256" key="9">
    <source>
        <dbReference type="ARBA" id="ARBA00023118"/>
    </source>
</evidence>
<keyword evidence="9" id="KW-0051">Antiviral defense</keyword>